<comment type="caution">
    <text evidence="5">The sequence shown here is derived from an EMBL/GenBank/DDBJ whole genome shotgun (WGS) entry which is preliminary data.</text>
</comment>
<feature type="domain" description="EamA" evidence="4">
    <location>
        <begin position="1"/>
        <end position="125"/>
    </location>
</feature>
<feature type="transmembrane region" description="Helical" evidence="3">
    <location>
        <begin position="21"/>
        <end position="39"/>
    </location>
</feature>
<comment type="subcellular location">
    <subcellularLocation>
        <location evidence="1">Endomembrane system</location>
        <topology evidence="1">Multi-pass membrane protein</topology>
    </subcellularLocation>
</comment>
<sequence>MWGSLAAVSKLLLNHLDSYQVLFYMYGLGAAVFVIIMCFKASLTELVTWRASELTLLLLCGILGFLYDFFYLKSLGLIPAVEASMLNYLFPIFIVIFAVPIHKEKLDRYKIASIAMGLMGTVLLMTLYCLAWWISTVFFG</sequence>
<dbReference type="Proteomes" id="UP000838686">
    <property type="component" value="Unassembled WGS sequence"/>
</dbReference>
<comment type="similarity">
    <text evidence="2">Belongs to the EamA transporter family.</text>
</comment>
<accession>A0ABN8G8G1</accession>
<organism evidence="5 6">
    <name type="scientific">Paenibacillus plantiphilus</name>
    <dbReference type="NCBI Taxonomy" id="2905650"/>
    <lineage>
        <taxon>Bacteria</taxon>
        <taxon>Bacillati</taxon>
        <taxon>Bacillota</taxon>
        <taxon>Bacilli</taxon>
        <taxon>Bacillales</taxon>
        <taxon>Paenibacillaceae</taxon>
        <taxon>Paenibacillus</taxon>
    </lineage>
</organism>
<dbReference type="Pfam" id="PF00892">
    <property type="entry name" value="EamA"/>
    <property type="match status" value="1"/>
</dbReference>
<protein>
    <recommendedName>
        <fullName evidence="4">EamA domain-containing protein</fullName>
    </recommendedName>
</protein>
<evidence type="ECO:0000256" key="1">
    <source>
        <dbReference type="ARBA" id="ARBA00004127"/>
    </source>
</evidence>
<keyword evidence="3" id="KW-0472">Membrane</keyword>
<keyword evidence="3" id="KW-1133">Transmembrane helix</keyword>
<name>A0ABN8G8G1_9BACL</name>
<dbReference type="EMBL" id="CAKMMF010000005">
    <property type="protein sequence ID" value="CAH1199222.1"/>
    <property type="molecule type" value="Genomic_DNA"/>
</dbReference>
<evidence type="ECO:0000313" key="6">
    <source>
        <dbReference type="Proteomes" id="UP000838686"/>
    </source>
</evidence>
<evidence type="ECO:0000256" key="2">
    <source>
        <dbReference type="ARBA" id="ARBA00007362"/>
    </source>
</evidence>
<feature type="transmembrane region" description="Helical" evidence="3">
    <location>
        <begin position="51"/>
        <end position="71"/>
    </location>
</feature>
<dbReference type="SUPFAM" id="SSF103481">
    <property type="entry name" value="Multidrug resistance efflux transporter EmrE"/>
    <property type="match status" value="1"/>
</dbReference>
<gene>
    <name evidence="5" type="ORF">PAECIP111893_01268</name>
</gene>
<proteinExistence type="inferred from homology"/>
<feature type="transmembrane region" description="Helical" evidence="3">
    <location>
        <begin position="77"/>
        <end position="99"/>
    </location>
</feature>
<dbReference type="PANTHER" id="PTHR22911">
    <property type="entry name" value="ACYL-MALONYL CONDENSING ENZYME-RELATED"/>
    <property type="match status" value="1"/>
</dbReference>
<keyword evidence="3" id="KW-0812">Transmembrane</keyword>
<evidence type="ECO:0000313" key="5">
    <source>
        <dbReference type="EMBL" id="CAH1199222.1"/>
    </source>
</evidence>
<evidence type="ECO:0000259" key="4">
    <source>
        <dbReference type="Pfam" id="PF00892"/>
    </source>
</evidence>
<dbReference type="PANTHER" id="PTHR22911:SF79">
    <property type="entry name" value="MOBA-LIKE NTP TRANSFERASE DOMAIN-CONTAINING PROTEIN"/>
    <property type="match status" value="1"/>
</dbReference>
<dbReference type="InterPro" id="IPR000620">
    <property type="entry name" value="EamA_dom"/>
</dbReference>
<feature type="transmembrane region" description="Helical" evidence="3">
    <location>
        <begin position="111"/>
        <end position="134"/>
    </location>
</feature>
<evidence type="ECO:0000256" key="3">
    <source>
        <dbReference type="SAM" id="Phobius"/>
    </source>
</evidence>
<keyword evidence="6" id="KW-1185">Reference proteome</keyword>
<dbReference type="RefSeq" id="WP_236339621.1">
    <property type="nucleotide sequence ID" value="NZ_CAKMMF010000005.1"/>
</dbReference>
<reference evidence="5" key="1">
    <citation type="submission" date="2022-01" db="EMBL/GenBank/DDBJ databases">
        <authorList>
            <person name="Criscuolo A."/>
        </authorList>
    </citation>
    <scope>NUCLEOTIDE SEQUENCE</scope>
    <source>
        <strain evidence="5">CIP111893</strain>
    </source>
</reference>
<dbReference type="InterPro" id="IPR037185">
    <property type="entry name" value="EmrE-like"/>
</dbReference>